<name>A0A1X2DI02_MYCSZ</name>
<proteinExistence type="predicted"/>
<dbReference type="SUPFAM" id="SSF54427">
    <property type="entry name" value="NTF2-like"/>
    <property type="match status" value="1"/>
</dbReference>
<reference evidence="2 3" key="1">
    <citation type="submission" date="2016-01" db="EMBL/GenBank/DDBJ databases">
        <title>The new phylogeny of the genus Mycobacterium.</title>
        <authorList>
            <person name="Tarcisio F."/>
            <person name="Conor M."/>
            <person name="Antonella G."/>
            <person name="Elisabetta G."/>
            <person name="Giulia F.S."/>
            <person name="Sara T."/>
            <person name="Anna F."/>
            <person name="Clotilde B."/>
            <person name="Roberto B."/>
            <person name="Veronica D.S."/>
            <person name="Fabio R."/>
            <person name="Monica P."/>
            <person name="Olivier J."/>
            <person name="Enrico T."/>
            <person name="Nicola S."/>
        </authorList>
    </citation>
    <scope>NUCLEOTIDE SEQUENCE [LARGE SCALE GENOMIC DNA]</scope>
    <source>
        <strain evidence="2 3">DSM 44166</strain>
    </source>
</reference>
<dbReference type="Proteomes" id="UP000193317">
    <property type="component" value="Unassembled WGS sequence"/>
</dbReference>
<accession>A0A1X2DI02</accession>
<dbReference type="AlphaFoldDB" id="A0A1X2DI02"/>
<dbReference type="OrthoDB" id="4762083at2"/>
<keyword evidence="3" id="KW-1185">Reference proteome</keyword>
<organism evidence="2 3">
    <name type="scientific">Mycobacterium szulgai</name>
    <dbReference type="NCBI Taxonomy" id="1787"/>
    <lineage>
        <taxon>Bacteria</taxon>
        <taxon>Bacillati</taxon>
        <taxon>Actinomycetota</taxon>
        <taxon>Actinomycetes</taxon>
        <taxon>Mycobacteriales</taxon>
        <taxon>Mycobacteriaceae</taxon>
        <taxon>Mycobacterium</taxon>
    </lineage>
</organism>
<sequence length="144" mass="16230">MTELTQQAGTDNIRTVEGFLNALQDEDFDTIDALFDDNLVYENVGYSRIRGGRRTAALLRRMQGRIGFEVKIHRISADGAAVLTERTDALIFGPLRIQFWACGIFEVRDGRITLWRDYVDAYDMFKGLLRGLAGLVIPSLKATL</sequence>
<evidence type="ECO:0000313" key="2">
    <source>
        <dbReference type="EMBL" id="ORW87741.1"/>
    </source>
</evidence>
<evidence type="ECO:0000259" key="1">
    <source>
        <dbReference type="Pfam" id="PF07858"/>
    </source>
</evidence>
<gene>
    <name evidence="2" type="ORF">AWC27_15275</name>
</gene>
<feature type="domain" description="Limonene-1,2-epoxide hydrolase" evidence="1">
    <location>
        <begin position="11"/>
        <end position="130"/>
    </location>
</feature>
<dbReference type="GO" id="GO:0016787">
    <property type="term" value="F:hydrolase activity"/>
    <property type="evidence" value="ECO:0007669"/>
    <property type="project" value="UniProtKB-KW"/>
</dbReference>
<protein>
    <submittedName>
        <fullName evidence="2">Limonene-1,2-epoxide hydrolase</fullName>
    </submittedName>
</protein>
<dbReference type="Gene3D" id="3.10.450.50">
    <property type="match status" value="1"/>
</dbReference>
<evidence type="ECO:0000313" key="3">
    <source>
        <dbReference type="Proteomes" id="UP000193317"/>
    </source>
</evidence>
<dbReference type="EMBL" id="LQPW01000178">
    <property type="protein sequence ID" value="ORW87741.1"/>
    <property type="molecule type" value="Genomic_DNA"/>
</dbReference>
<keyword evidence="2" id="KW-0378">Hydrolase</keyword>
<dbReference type="InterPro" id="IPR032710">
    <property type="entry name" value="NTF2-like_dom_sf"/>
</dbReference>
<dbReference type="RefSeq" id="WP_085674396.1">
    <property type="nucleotide sequence ID" value="NZ_JACKRU010000755.1"/>
</dbReference>
<dbReference type="Pfam" id="PF07858">
    <property type="entry name" value="LEH"/>
    <property type="match status" value="1"/>
</dbReference>
<comment type="caution">
    <text evidence="2">The sequence shown here is derived from an EMBL/GenBank/DDBJ whole genome shotgun (WGS) entry which is preliminary data.</text>
</comment>
<dbReference type="InterPro" id="IPR013100">
    <property type="entry name" value="LEH"/>
</dbReference>